<dbReference type="EMBL" id="BPQP01000054">
    <property type="protein sequence ID" value="GJD96103.1"/>
    <property type="molecule type" value="Genomic_DNA"/>
</dbReference>
<dbReference type="Gene3D" id="1.10.287.70">
    <property type="match status" value="1"/>
</dbReference>
<dbReference type="Proteomes" id="UP001055125">
    <property type="component" value="Unassembled WGS sequence"/>
</dbReference>
<evidence type="ECO:0000313" key="3">
    <source>
        <dbReference type="Proteomes" id="UP001055125"/>
    </source>
</evidence>
<accession>A0ABQ4S0Z9</accession>
<sequence length="369" mass="39857">MASAMLPVLERASGALIMVLVLADVFLTVLYARIGTGLFADRAAHLVWAIFRRAADASGRKRGAVLSFCGPVILIVYVLFWSLGLTLGAGLIIHPALGAAVRAGSGETPTDFITALYAGGSSMAIVGASDFKPATDGYRLIYLANSLVGMSVTSLVLTYVMQVYTALRQRNALGLKLRLLAGETSDAAELLARLAPEGQFSTGYTHLADIAGTMAEMKEAHHFYPVLFYFRFQEPFYSVSAQTFIALDTVSLIRSGIADHQAAWLKDAAAVDAIWRVAMLLVVTLETTFLPGDLPATVDVTRAENEEWRTRYSKAVSRVSAAGVEAIPNETGAETYLASRARWQPHIARLAPAMAYCVDEFKPDGDRNR</sequence>
<evidence type="ECO:0008006" key="4">
    <source>
        <dbReference type="Google" id="ProtNLM"/>
    </source>
</evidence>
<evidence type="ECO:0000313" key="2">
    <source>
        <dbReference type="EMBL" id="GJD96103.1"/>
    </source>
</evidence>
<feature type="transmembrane region" description="Helical" evidence="1">
    <location>
        <begin position="68"/>
        <end position="92"/>
    </location>
</feature>
<keyword evidence="3" id="KW-1185">Reference proteome</keyword>
<gene>
    <name evidence="2" type="ORF">OCOJLMKI_3321</name>
</gene>
<dbReference type="SUPFAM" id="SSF81324">
    <property type="entry name" value="Voltage-gated potassium channels"/>
    <property type="match status" value="1"/>
</dbReference>
<protein>
    <recommendedName>
        <fullName evidence="4">Two pore domain potassium channel family protein</fullName>
    </recommendedName>
</protein>
<name>A0ABQ4S0Z9_9HYPH</name>
<reference evidence="2" key="2">
    <citation type="submission" date="2021-08" db="EMBL/GenBank/DDBJ databases">
        <authorList>
            <person name="Tani A."/>
            <person name="Ola A."/>
            <person name="Ogura Y."/>
            <person name="Katsura K."/>
            <person name="Hayashi T."/>
        </authorList>
    </citation>
    <scope>NUCLEOTIDE SEQUENCE</scope>
    <source>
        <strain evidence="2">DSM 19015</strain>
    </source>
</reference>
<evidence type="ECO:0000256" key="1">
    <source>
        <dbReference type="SAM" id="Phobius"/>
    </source>
</evidence>
<organism evidence="2 3">
    <name type="scientific">Methylobacterium iners</name>
    <dbReference type="NCBI Taxonomy" id="418707"/>
    <lineage>
        <taxon>Bacteria</taxon>
        <taxon>Pseudomonadati</taxon>
        <taxon>Pseudomonadota</taxon>
        <taxon>Alphaproteobacteria</taxon>
        <taxon>Hyphomicrobiales</taxon>
        <taxon>Methylobacteriaceae</taxon>
        <taxon>Methylobacterium</taxon>
    </lineage>
</organism>
<feature type="transmembrane region" description="Helical" evidence="1">
    <location>
        <begin position="12"/>
        <end position="32"/>
    </location>
</feature>
<proteinExistence type="predicted"/>
<keyword evidence="1" id="KW-1133">Transmembrane helix</keyword>
<feature type="transmembrane region" description="Helical" evidence="1">
    <location>
        <begin position="140"/>
        <end position="161"/>
    </location>
</feature>
<keyword evidence="1" id="KW-0812">Transmembrane</keyword>
<comment type="caution">
    <text evidence="2">The sequence shown here is derived from an EMBL/GenBank/DDBJ whole genome shotgun (WGS) entry which is preliminary data.</text>
</comment>
<reference evidence="2" key="1">
    <citation type="journal article" date="2021" name="Front. Microbiol.">
        <title>Comprehensive Comparative Genomics and Phenotyping of Methylobacterium Species.</title>
        <authorList>
            <person name="Alessa O."/>
            <person name="Ogura Y."/>
            <person name="Fujitani Y."/>
            <person name="Takami H."/>
            <person name="Hayashi T."/>
            <person name="Sahin N."/>
            <person name="Tani A."/>
        </authorList>
    </citation>
    <scope>NUCLEOTIDE SEQUENCE</scope>
    <source>
        <strain evidence="2">DSM 19015</strain>
    </source>
</reference>
<keyword evidence="1" id="KW-0472">Membrane</keyword>